<dbReference type="InterPro" id="IPR000600">
    <property type="entry name" value="ROK"/>
</dbReference>
<dbReference type="AlphaFoldDB" id="A0A0R2PG74"/>
<evidence type="ECO:0008006" key="4">
    <source>
        <dbReference type="Google" id="ProtNLM"/>
    </source>
</evidence>
<dbReference type="PANTHER" id="PTHR18964:SF173">
    <property type="entry name" value="GLUCOKINASE"/>
    <property type="match status" value="1"/>
</dbReference>
<dbReference type="PROSITE" id="PS01125">
    <property type="entry name" value="ROK"/>
    <property type="match status" value="1"/>
</dbReference>
<dbReference type="InterPro" id="IPR049874">
    <property type="entry name" value="ROK_cs"/>
</dbReference>
<dbReference type="Proteomes" id="UP000053274">
    <property type="component" value="Unassembled WGS sequence"/>
</dbReference>
<dbReference type="Gene3D" id="1.10.10.10">
    <property type="entry name" value="Winged helix-like DNA-binding domain superfamily/Winged helix DNA-binding domain"/>
    <property type="match status" value="1"/>
</dbReference>
<dbReference type="SUPFAM" id="SSF53067">
    <property type="entry name" value="Actin-like ATPase domain"/>
    <property type="match status" value="1"/>
</dbReference>
<protein>
    <recommendedName>
        <fullName evidence="4">ROK family transcriptional regulator</fullName>
    </recommendedName>
</protein>
<evidence type="ECO:0000313" key="3">
    <source>
        <dbReference type="Proteomes" id="UP000053274"/>
    </source>
</evidence>
<gene>
    <name evidence="2" type="ORF">ABR54_05485</name>
</gene>
<comment type="caution">
    <text evidence="2">The sequence shown here is derived from an EMBL/GenBank/DDBJ whole genome shotgun (WGS) entry which is preliminary data.</text>
</comment>
<dbReference type="EMBL" id="LIAM01000036">
    <property type="protein sequence ID" value="KRO36002.1"/>
    <property type="molecule type" value="Genomic_DNA"/>
</dbReference>
<evidence type="ECO:0000313" key="2">
    <source>
        <dbReference type="EMBL" id="KRO36002.1"/>
    </source>
</evidence>
<dbReference type="Pfam" id="PF00480">
    <property type="entry name" value="ROK"/>
    <property type="match status" value="1"/>
</dbReference>
<name>A0A0R2PG74_9ACTN</name>
<reference evidence="2 3" key="1">
    <citation type="submission" date="2015-10" db="EMBL/GenBank/DDBJ databases">
        <title>Metagenome-Assembled Genomes uncover a global brackish microbiome.</title>
        <authorList>
            <person name="Hugerth L.W."/>
            <person name="Larsson J."/>
            <person name="Alneberg J."/>
            <person name="Lindh M.V."/>
            <person name="Legrand C."/>
            <person name="Pinhassi J."/>
            <person name="Andersson A.F."/>
        </authorList>
    </citation>
    <scope>NUCLEOTIDE SEQUENCE [LARGE SCALE GENOMIC DNA]</scope>
    <source>
        <strain evidence="2">BACL15 MAG-120619-bin91</strain>
    </source>
</reference>
<comment type="similarity">
    <text evidence="1">Belongs to the ROK (NagC/XylR) family.</text>
</comment>
<organism evidence="2 3">
    <name type="scientific">Actinobacteria bacterium BACL15 MAG-120619-bin91</name>
    <dbReference type="NCBI Taxonomy" id="1655562"/>
    <lineage>
        <taxon>Bacteria</taxon>
        <taxon>Bacillati</taxon>
        <taxon>Actinomycetota</taxon>
        <taxon>Actinomycetes</taxon>
        <taxon>Actinomycetes incertae sedis</taxon>
        <taxon>ac1 cluster</taxon>
    </lineage>
</organism>
<dbReference type="InterPro" id="IPR036388">
    <property type="entry name" value="WH-like_DNA-bd_sf"/>
</dbReference>
<dbReference type="InterPro" id="IPR043129">
    <property type="entry name" value="ATPase_NBD"/>
</dbReference>
<dbReference type="Gene3D" id="3.30.420.40">
    <property type="match status" value="2"/>
</dbReference>
<dbReference type="PANTHER" id="PTHR18964">
    <property type="entry name" value="ROK (REPRESSOR, ORF, KINASE) FAMILY"/>
    <property type="match status" value="1"/>
</dbReference>
<proteinExistence type="inferred from homology"/>
<sequence length="427" mass="45247">MGGVMAGQVTSTTFDLDADAAQCLAEVITFVRKSRSVTRPEIATSTGLSRTLATKYIDVALELNLLQSGEVGQSTGGRAPRLIDFNPNAGTILVAELGATGFNVAASDLNGNLLGTTFTRVEISDGPDVVLALVENSFDDLVGSLKIKNLWGVGIGVPGPVEFATGLPVSPPIMPGWDKFPLRERFSTKYKVPVWVDNDVNLMALGEHALRNDPITNELIFVKIGSGIGAGILTHGQLHRGAQGCAGDIGHIALSSNEKVQCRCGNLGCLEAVSGGLALIRDAEVASSKNESAHLKIRKKAKLRIEVRDVIEGSNNGDRWCVERVVKVGSDVGTVLATLVNFHNPSLIVLGGSVSAAGDKLLASIRETVLSRSLPLATRDLQIRITDFPIESGLVGAVEMVISELFSSENLRKWVSVGRPNQSSIHV</sequence>
<evidence type="ECO:0000256" key="1">
    <source>
        <dbReference type="ARBA" id="ARBA00006479"/>
    </source>
</evidence>
<accession>A0A0R2PG74</accession>